<dbReference type="OrthoDB" id="6810874at2"/>
<dbReference type="PRINTS" id="PR01299">
    <property type="entry name" value="PYOCIN"/>
</dbReference>
<dbReference type="CDD" id="cd16363">
    <property type="entry name" value="Col_Im_like"/>
    <property type="match status" value="1"/>
</dbReference>
<evidence type="ECO:0000313" key="6">
    <source>
        <dbReference type="Proteomes" id="UP000318428"/>
    </source>
</evidence>
<dbReference type="Proteomes" id="UP000318428">
    <property type="component" value="Unassembled WGS sequence"/>
</dbReference>
<evidence type="ECO:0000256" key="2">
    <source>
        <dbReference type="ARBA" id="ARBA00023025"/>
    </source>
</evidence>
<evidence type="ECO:0000256" key="1">
    <source>
        <dbReference type="ARBA" id="ARBA00009346"/>
    </source>
</evidence>
<dbReference type="SUPFAM" id="SSF47345">
    <property type="entry name" value="Colicin E immunity proteins"/>
    <property type="match status" value="1"/>
</dbReference>
<protein>
    <submittedName>
        <fullName evidence="3">Bacteriocin immunity protein</fullName>
    </submittedName>
</protein>
<dbReference type="EMBL" id="VFIP01000078">
    <property type="protein sequence ID" value="TWR79724.1"/>
    <property type="molecule type" value="Genomic_DNA"/>
</dbReference>
<dbReference type="EMBL" id="VFIO01000010">
    <property type="protein sequence ID" value="TWR86817.1"/>
    <property type="molecule type" value="Genomic_DNA"/>
</dbReference>
<evidence type="ECO:0000313" key="5">
    <source>
        <dbReference type="Proteomes" id="UP000317901"/>
    </source>
</evidence>
<dbReference type="AlphaFoldDB" id="A0A5C5PRJ9"/>
<evidence type="ECO:0000313" key="4">
    <source>
        <dbReference type="EMBL" id="TWR86817.1"/>
    </source>
</evidence>
<dbReference type="Pfam" id="PF01320">
    <property type="entry name" value="Colicin_Pyocin"/>
    <property type="match status" value="1"/>
</dbReference>
<comment type="similarity">
    <text evidence="1">Belongs to the colicins ColE2/ColE8/ColE9 and pyocins S1/S2 family.</text>
</comment>
<dbReference type="GO" id="GO:0030153">
    <property type="term" value="P:bacteriocin immunity"/>
    <property type="evidence" value="ECO:0007669"/>
    <property type="project" value="UniProtKB-KW"/>
</dbReference>
<dbReference type="Proteomes" id="UP000317901">
    <property type="component" value="Unassembled WGS sequence"/>
</dbReference>
<evidence type="ECO:0000313" key="3">
    <source>
        <dbReference type="EMBL" id="TWR79724.1"/>
    </source>
</evidence>
<gene>
    <name evidence="3" type="ORF">FJD37_23000</name>
    <name evidence="4" type="ORF">FJD38_19840</name>
</gene>
<dbReference type="RefSeq" id="WP_146387052.1">
    <property type="nucleotide sequence ID" value="NZ_VFIO01000010.1"/>
</dbReference>
<reference evidence="5 6" key="1">
    <citation type="submission" date="2019-06" db="EMBL/GenBank/DDBJ databases">
        <title>Pseudomonas bimorpha sp. nov. isolated from bovine raw milk and skim milk concentrate.</title>
        <authorList>
            <person name="Hofmann K."/>
            <person name="Huptas C."/>
            <person name="Doll E."/>
            <person name="Scherer S."/>
            <person name="Wenning M."/>
        </authorList>
    </citation>
    <scope>NUCLEOTIDE SEQUENCE [LARGE SCALE GENOMIC DNA]</scope>
    <source>
        <strain evidence="4 6">DSM 108989</strain>
        <strain evidence="3 5">DSM 108990</strain>
    </source>
</reference>
<comment type="caution">
    <text evidence="3">The sequence shown here is derived from an EMBL/GenBank/DDBJ whole genome shotgun (WGS) entry which is preliminary data.</text>
</comment>
<accession>A0A5C5PRJ9</accession>
<dbReference type="InterPro" id="IPR035900">
    <property type="entry name" value="Colicin_E_sf"/>
</dbReference>
<name>A0A5C5PRJ9_9PSED</name>
<sequence>MELKGSLSDYTEFEFKRLAQEIIDVNGSEQYQNELLYHFNMLAGDAGGTDLIFYPKKGADCSAEGIIKTVSEWCEANGLPGFKPRF</sequence>
<keyword evidence="2" id="KW-0079">Bacteriocin immunity</keyword>
<proteinExistence type="inferred from homology"/>
<dbReference type="Gene3D" id="1.10.1200.20">
    <property type="entry name" value="Colicin E immunity protein"/>
    <property type="match status" value="1"/>
</dbReference>
<dbReference type="InterPro" id="IPR000290">
    <property type="entry name" value="Colicin_pyocin"/>
</dbReference>
<organism evidence="3 5">
    <name type="scientific">Pseudomonas saxonica</name>
    <dbReference type="NCBI Taxonomy" id="2600598"/>
    <lineage>
        <taxon>Bacteria</taxon>
        <taxon>Pseudomonadati</taxon>
        <taxon>Pseudomonadota</taxon>
        <taxon>Gammaproteobacteria</taxon>
        <taxon>Pseudomonadales</taxon>
        <taxon>Pseudomonadaceae</taxon>
        <taxon>Pseudomonas</taxon>
    </lineage>
</organism>
<keyword evidence="6" id="KW-1185">Reference proteome</keyword>
<dbReference type="GO" id="GO:0015643">
    <property type="term" value="F:toxic substance binding"/>
    <property type="evidence" value="ECO:0007669"/>
    <property type="project" value="InterPro"/>
</dbReference>